<dbReference type="Pfam" id="PF00782">
    <property type="entry name" value="DSPc"/>
    <property type="match status" value="2"/>
</dbReference>
<name>A0A6P6J3T3_CARAU</name>
<dbReference type="Proteomes" id="UP000515129">
    <property type="component" value="Chromosome 23"/>
</dbReference>
<evidence type="ECO:0000256" key="2">
    <source>
        <dbReference type="SAM" id="MobiDB-lite"/>
    </source>
</evidence>
<gene>
    <name evidence="6" type="primary">LOC113040863</name>
</gene>
<evidence type="ECO:0000256" key="1">
    <source>
        <dbReference type="ARBA" id="ARBA00008601"/>
    </source>
</evidence>
<feature type="domain" description="Tyrosine-protein phosphatase" evidence="3">
    <location>
        <begin position="1093"/>
        <end position="1258"/>
    </location>
</feature>
<dbReference type="PANTHER" id="PTHR45682:SF3">
    <property type="entry name" value="DUAL SPECIFICITY PROTEIN PHOSPHATASE"/>
    <property type="match status" value="1"/>
</dbReference>
<dbReference type="InterPro" id="IPR000387">
    <property type="entry name" value="Tyr_Pase_dom"/>
</dbReference>
<sequence length="1271" mass="140583">MSSELREVLVEVYVNGVFYCTDSFWASDDKDVDSEITSAIYDHFSCYKRENIHVQLEEVSCEEKDVQLEADINDAISESVLLVFEELTDPLGPSTKVEGSISETDQEGMDVSPETSEENIPTEFAKVRKTMSEFFRTGISSQSKTDPAVSESLCEEAGRSSEIGQGDMDASSEVSEEDIPIDFAKVRRTISEFFRTGNSAKPKTDLAVSEVLCKGVGSSSEIGQGGMVASFDICHEDIAIEYAKVRKTISAFFQKRFEISEQPDPDVSESLCVPDASVLGPKSEPLSSTSELMEPGLDPEEWSILNSSGPEPASPECLVVDISDATSEPRSQMMVSEDLTDPEGPSAEVLGSSSGNDQGDTAVSPETPEEDIPTEYVKVRKINKMSMFFKKLFGISAQPQKDPAVPEPPCIPEASAPEQEPLVTELSVLENYIPQNISQLKKRLEEHTPSETPVTEVWPNIFLGNEETARDRTKLKEMGITHILNAAAVKKKLRVLMGMPKAKDLNGKINTGKKYYRGMNIKYRGLPTTHRDGLNMGRYFLPAAKFIHKALRNPDNKVFIHCSDGVSHSPTLLLAYLVIHHDMMVEEAIDQVIKVRHIKPSMSFLTQLMSLNAELVEQRKQPGSKVLLKTYDSIRSKTPDTMSSELREVLVEVYVNGVFYCTDSFWASDDKDVESEITSAIYDHFSCYKRENIHVQLEEVSCEEKDVQLEADINDAISESVLLVFEELTDPLGPSTKVEGSISETDQEGMDVSPETSEENIPTEFAKVRKTMSEFFRTGISSQSKTDPAVSESLCEEAGRSSEIGQGDMDASSEVSEEDIPIDFAKVRRTISEFFRTGNSAKPKTDLAVSEVLCKGVGSSSEIGQGGMVASFDICHEDIAIEYAKVRKTISAFFQKRFEISEQPDPDVSESLCVPDASVLGPKSEPLSSTSELMEPGLDPEEWSILNSSGPEPASPECLVVDISDATSEPRSQMMVSEDLTDPEGPSAEVLGSSSGNDQGDTAVSPETPEEDIPTEYVKVRKINKMSMFFKKLFGISAQPQKDPAVPEPPCIPEASAPEQEPLVTELSVLENYIPQNISQLKKRLEEHTPSETPVTEVWPNIFLGNEETARDRTKLKEMGITHILNAAAVKKKLRVLMGMPKAKDLNGKINTGKKYYRGMNIKYRGLPTTHRDGLNMGRYFLPAAKFIHKALRNPDNKVFIHCSDGVSHSPTLLLAYLVIHHDMMVEEAIDQVIKVRHIKPSMSFLTQLMSLNAELVEQRKQPGSKVLLKT</sequence>
<dbReference type="InterPro" id="IPR020422">
    <property type="entry name" value="TYR_PHOSPHATASE_DUAL_dom"/>
</dbReference>
<dbReference type="RefSeq" id="XP_026054850.1">
    <property type="nucleotide sequence ID" value="XM_026199065.1"/>
</dbReference>
<feature type="compositionally biased region" description="Polar residues" evidence="2">
    <location>
        <begin position="992"/>
        <end position="1002"/>
    </location>
</feature>
<feature type="region of interest" description="Disordered" evidence="2">
    <location>
        <begin position="328"/>
        <end position="372"/>
    </location>
</feature>
<evidence type="ECO:0000259" key="3">
    <source>
        <dbReference type="PROSITE" id="PS50054"/>
    </source>
</evidence>
<comment type="similarity">
    <text evidence="1">Belongs to the protein-tyrosine phosphatase family. Non-receptor class dual specificity subfamily.</text>
</comment>
<dbReference type="SUPFAM" id="SSF52799">
    <property type="entry name" value="(Phosphotyrosine protein) phosphatases II"/>
    <property type="match status" value="2"/>
</dbReference>
<feature type="region of interest" description="Disordered" evidence="2">
    <location>
        <begin position="780"/>
        <end position="817"/>
    </location>
</feature>
<feature type="region of interest" description="Disordered" evidence="2">
    <location>
        <begin position="734"/>
        <end position="760"/>
    </location>
</feature>
<dbReference type="InterPro" id="IPR000340">
    <property type="entry name" value="Dual-sp_phosphatase_cat-dom"/>
</dbReference>
<feature type="domain" description="Tyrosine specific protein phosphatases" evidence="4">
    <location>
        <begin position="538"/>
        <end position="596"/>
    </location>
</feature>
<evidence type="ECO:0000313" key="5">
    <source>
        <dbReference type="Proteomes" id="UP000515129"/>
    </source>
</evidence>
<dbReference type="OrthoDB" id="8776410at2759"/>
<dbReference type="Gene3D" id="3.90.190.10">
    <property type="entry name" value="Protein tyrosine phosphatase superfamily"/>
    <property type="match status" value="2"/>
</dbReference>
<dbReference type="PROSITE" id="PS50056">
    <property type="entry name" value="TYR_PHOSPHATASE_2"/>
    <property type="match status" value="2"/>
</dbReference>
<feature type="domain" description="Tyrosine specific protein phosphatases" evidence="4">
    <location>
        <begin position="1179"/>
        <end position="1237"/>
    </location>
</feature>
<dbReference type="PROSITE" id="PS50054">
    <property type="entry name" value="TYR_PHOSPHATASE_DUAL"/>
    <property type="match status" value="2"/>
</dbReference>
<feature type="region of interest" description="Disordered" evidence="2">
    <location>
        <begin position="139"/>
        <end position="176"/>
    </location>
</feature>
<dbReference type="SMART" id="SM00195">
    <property type="entry name" value="DSPc"/>
    <property type="match status" value="2"/>
</dbReference>
<feature type="region of interest" description="Disordered" evidence="2">
    <location>
        <begin position="93"/>
        <end position="119"/>
    </location>
</feature>
<dbReference type="GeneID" id="113040863"/>
<keyword evidence="5" id="KW-1185">Reference proteome</keyword>
<evidence type="ECO:0000259" key="4">
    <source>
        <dbReference type="PROSITE" id="PS50056"/>
    </source>
</evidence>
<organism evidence="5 6">
    <name type="scientific">Carassius auratus</name>
    <name type="common">Goldfish</name>
    <dbReference type="NCBI Taxonomy" id="7957"/>
    <lineage>
        <taxon>Eukaryota</taxon>
        <taxon>Metazoa</taxon>
        <taxon>Chordata</taxon>
        <taxon>Craniata</taxon>
        <taxon>Vertebrata</taxon>
        <taxon>Euteleostomi</taxon>
        <taxon>Actinopterygii</taxon>
        <taxon>Neopterygii</taxon>
        <taxon>Teleostei</taxon>
        <taxon>Ostariophysi</taxon>
        <taxon>Cypriniformes</taxon>
        <taxon>Cyprinidae</taxon>
        <taxon>Cyprininae</taxon>
        <taxon>Carassius</taxon>
    </lineage>
</organism>
<evidence type="ECO:0000313" key="6">
    <source>
        <dbReference type="RefSeq" id="XP_026054850.1"/>
    </source>
</evidence>
<dbReference type="CDD" id="cd14515">
    <property type="entry name" value="DUSP3-like"/>
    <property type="match status" value="2"/>
</dbReference>
<feature type="domain" description="Tyrosine-protein phosphatase" evidence="3">
    <location>
        <begin position="452"/>
        <end position="617"/>
    </location>
</feature>
<dbReference type="InterPro" id="IPR029021">
    <property type="entry name" value="Prot-tyrosine_phosphatase-like"/>
</dbReference>
<proteinExistence type="inferred from homology"/>
<dbReference type="KEGG" id="caua:113040863"/>
<protein>
    <submittedName>
        <fullName evidence="6">Uncharacterized protein LOC113040863</fullName>
    </submittedName>
</protein>
<accession>A0A6P6J3T3</accession>
<dbReference type="GO" id="GO:0033549">
    <property type="term" value="F:MAP kinase phosphatase activity"/>
    <property type="evidence" value="ECO:0007669"/>
    <property type="project" value="TreeGrafter"/>
</dbReference>
<dbReference type="GO" id="GO:0008138">
    <property type="term" value="F:protein tyrosine/serine/threonine phosphatase activity"/>
    <property type="evidence" value="ECO:0007669"/>
    <property type="project" value="InterPro"/>
</dbReference>
<dbReference type="GO" id="GO:0043409">
    <property type="term" value="P:negative regulation of MAPK cascade"/>
    <property type="evidence" value="ECO:0007669"/>
    <property type="project" value="TreeGrafter"/>
</dbReference>
<reference evidence="6" key="1">
    <citation type="submission" date="2025-08" db="UniProtKB">
        <authorList>
            <consortium name="RefSeq"/>
        </authorList>
    </citation>
    <scope>IDENTIFICATION</scope>
    <source>
        <strain evidence="6">Wakin</strain>
        <tissue evidence="6">Muscle</tissue>
    </source>
</reference>
<feature type="region of interest" description="Disordered" evidence="2">
    <location>
        <begin position="969"/>
        <end position="1012"/>
    </location>
</feature>
<dbReference type="GO" id="GO:0005737">
    <property type="term" value="C:cytoplasm"/>
    <property type="evidence" value="ECO:0007669"/>
    <property type="project" value="TreeGrafter"/>
</dbReference>
<dbReference type="InterPro" id="IPR020405">
    <property type="entry name" value="Atypical_DUSP_subfamA"/>
</dbReference>
<dbReference type="PANTHER" id="PTHR45682">
    <property type="entry name" value="AGAP008228-PA"/>
    <property type="match status" value="1"/>
</dbReference>
<dbReference type="AlphaFoldDB" id="A0A6P6J3T3"/>
<dbReference type="PRINTS" id="PR01908">
    <property type="entry name" value="ADSPHPHTASE"/>
</dbReference>
<feature type="compositionally biased region" description="Polar residues" evidence="2">
    <location>
        <begin position="351"/>
        <end position="361"/>
    </location>
</feature>